<reference evidence="2" key="1">
    <citation type="journal article" date="2012" name="MBio">
        <title>Comparative genome analysis of Trichophyton rubrum and related dermatophytes reveals candidate genes involved in infection.</title>
        <authorList>
            <person name="Martinez D.A."/>
            <person name="Oliver B.G."/>
            <person name="Graeser Y."/>
            <person name="Goldberg J.M."/>
            <person name="Li W."/>
            <person name="Martinez-Rossi N.M."/>
            <person name="Monod M."/>
            <person name="Shelest E."/>
            <person name="Barton R.C."/>
            <person name="Birch E."/>
            <person name="Brakhage A.A."/>
            <person name="Chen Z."/>
            <person name="Gurr S.J."/>
            <person name="Heiman D."/>
            <person name="Heitman J."/>
            <person name="Kosti I."/>
            <person name="Rossi A."/>
            <person name="Saif S."/>
            <person name="Samalova M."/>
            <person name="Saunders C.W."/>
            <person name="Shea T."/>
            <person name="Summerbell R.C."/>
            <person name="Xu J."/>
            <person name="Young S."/>
            <person name="Zeng Q."/>
            <person name="Birren B.W."/>
            <person name="Cuomo C.A."/>
            <person name="White T.C."/>
        </authorList>
    </citation>
    <scope>NUCLEOTIDE SEQUENCE [LARGE SCALE GENOMIC DNA]</scope>
    <source>
        <strain evidence="2">CBS 112818</strain>
    </source>
</reference>
<dbReference type="InterPro" id="IPR011009">
    <property type="entry name" value="Kinase-like_dom_sf"/>
</dbReference>
<keyword evidence="1" id="KW-0723">Serine/threonine-protein kinase</keyword>
<dbReference type="Gene3D" id="1.10.510.10">
    <property type="entry name" value="Transferase(Phosphotransferase) domain 1"/>
    <property type="match status" value="1"/>
</dbReference>
<dbReference type="AlphaFoldDB" id="F2RNU0"/>
<keyword evidence="1" id="KW-0808">Transferase</keyword>
<keyword evidence="1" id="KW-0418">Kinase</keyword>
<gene>
    <name evidence="1" type="ORF">TESG_00556</name>
</gene>
<name>F2RNU0_TRIT1</name>
<dbReference type="GO" id="GO:0004674">
    <property type="term" value="F:protein serine/threonine kinase activity"/>
    <property type="evidence" value="ECO:0007669"/>
    <property type="project" value="UniProtKB-KW"/>
</dbReference>
<protein>
    <submittedName>
        <fullName evidence="1">Serine/threonine protein kinase</fullName>
    </submittedName>
</protein>
<dbReference type="PANTHER" id="PTHR11909">
    <property type="entry name" value="CASEIN KINASE-RELATED"/>
    <property type="match status" value="1"/>
</dbReference>
<organism evidence="1 2">
    <name type="scientific">Trichophyton tonsurans (strain CBS 112818)</name>
    <name type="common">Scalp ringworm fungus</name>
    <dbReference type="NCBI Taxonomy" id="647933"/>
    <lineage>
        <taxon>Eukaryota</taxon>
        <taxon>Fungi</taxon>
        <taxon>Dikarya</taxon>
        <taxon>Ascomycota</taxon>
        <taxon>Pezizomycotina</taxon>
        <taxon>Eurotiomycetes</taxon>
        <taxon>Eurotiomycetidae</taxon>
        <taxon>Onygenales</taxon>
        <taxon>Arthrodermataceae</taxon>
        <taxon>Trichophyton</taxon>
    </lineage>
</organism>
<proteinExistence type="predicted"/>
<sequence length="433" mass="49001">MASQKHRIYIEQNVFGNYEALSLRFPNIYGARDITTEEMVFLKFGESPREKVGILNELNILRNLAGVPGVPNLRWSEVTEDRVILATDPYGPTVEELFSSTKRCLELDTVLPLAIQMLSRLEQIHSKSIVLGGFSPELLAIGGNSWQQYQIFVTNFERARKVDANNPLHLYQGRRADLEALGMILVYLLSDELSWDDFQRKVRAGTASITQVPGAVLHFISQIPTHGLIDYSTQRRIFRTLLANNGFSTILIFPGFPRWLLDRSCAQLHYDGLQRVTFEASANSSAFLGYDGGVKLLDSLADVLEHYMCILLSGATPSNKPRSMALLSTYELPRRVWKDLLFYQDIARNCPKEFQVATVSMALQFMISLIDLVPSYRQYWLGYVVTLASKKMSMEGTDILKPMVLRWRELYNDITAQLATLASPHMVSFPASV</sequence>
<dbReference type="InterPro" id="IPR050235">
    <property type="entry name" value="CK1_Ser-Thr_kinase"/>
</dbReference>
<evidence type="ECO:0000313" key="2">
    <source>
        <dbReference type="Proteomes" id="UP000009172"/>
    </source>
</evidence>
<evidence type="ECO:0000313" key="1">
    <source>
        <dbReference type="EMBL" id="EGD92996.1"/>
    </source>
</evidence>
<dbReference type="Proteomes" id="UP000009172">
    <property type="component" value="Unassembled WGS sequence"/>
</dbReference>
<dbReference type="EMBL" id="GG698478">
    <property type="protein sequence ID" value="EGD92996.1"/>
    <property type="molecule type" value="Genomic_DNA"/>
</dbReference>
<accession>F2RNU0</accession>
<keyword evidence="2" id="KW-1185">Reference proteome</keyword>
<dbReference type="SUPFAM" id="SSF56112">
    <property type="entry name" value="Protein kinase-like (PK-like)"/>
    <property type="match status" value="1"/>
</dbReference>
<dbReference type="HOGENOM" id="CLU_633386_0_0_1"/>